<accession>A0A1U7P2Q9</accession>
<feature type="domain" description="Transposase IS66 central" evidence="1">
    <location>
        <begin position="4"/>
        <end position="194"/>
    </location>
</feature>
<keyword evidence="3" id="KW-1185">Reference proteome</keyword>
<name>A0A1U7P2Q9_9DEIO</name>
<comment type="caution">
    <text evidence="2">The sequence shown here is derived from an EMBL/GenBank/DDBJ whole genome shotgun (WGS) entry which is preliminary data.</text>
</comment>
<reference evidence="2 3" key="1">
    <citation type="submission" date="2017-01" db="EMBL/GenBank/DDBJ databases">
        <title>Genome Analysis of Deinococcus marmoris KOPRI26562.</title>
        <authorList>
            <person name="Kim J.H."/>
            <person name="Oh H.-M."/>
        </authorList>
    </citation>
    <scope>NUCLEOTIDE SEQUENCE [LARGE SCALE GENOMIC DNA]</scope>
    <source>
        <strain evidence="2 3">KOPRI26562</strain>
    </source>
</reference>
<evidence type="ECO:0000259" key="1">
    <source>
        <dbReference type="Pfam" id="PF03050"/>
    </source>
</evidence>
<dbReference type="AlphaFoldDB" id="A0A1U7P2Q9"/>
<dbReference type="InterPro" id="IPR052344">
    <property type="entry name" value="Transposase-related"/>
</dbReference>
<protein>
    <recommendedName>
        <fullName evidence="1">Transposase IS66 central domain-containing protein</fullName>
    </recommendedName>
</protein>
<sequence length="222" mass="25242">MAAWMSAFRSADIVLYRANPRHTNAEVRAVLGDDFAGTLVTDRFKVYDSLVFAETKQQKCLAHLIRNADGAAEEQHAQPGRGERYPQRLAQLFRDGIRLHSAYHAGLVNRQEYARQGESLTLRMDYLLDRSPLKTKINERLRLGLLEQHRRGRLLYFLIDPDIPPTNNAAERALRSVVMARKVSQCSKNLLGATTYTRIKSVVETARLRGEDPVAVLMALRR</sequence>
<dbReference type="InterPro" id="IPR004291">
    <property type="entry name" value="Transposase_IS66_central"/>
</dbReference>
<evidence type="ECO:0000313" key="2">
    <source>
        <dbReference type="EMBL" id="OLV19440.1"/>
    </source>
</evidence>
<dbReference type="STRING" id="249408.BOO71_0002737"/>
<dbReference type="eggNOG" id="COG3316">
    <property type="taxonomic scope" value="Bacteria"/>
</dbReference>
<gene>
    <name evidence="2" type="ORF">BOO71_0002737</name>
</gene>
<evidence type="ECO:0000313" key="3">
    <source>
        <dbReference type="Proteomes" id="UP000186607"/>
    </source>
</evidence>
<dbReference type="EMBL" id="MSTI01000031">
    <property type="protein sequence ID" value="OLV19440.1"/>
    <property type="molecule type" value="Genomic_DNA"/>
</dbReference>
<organism evidence="2 3">
    <name type="scientific">Deinococcus marmoris</name>
    <dbReference type="NCBI Taxonomy" id="249408"/>
    <lineage>
        <taxon>Bacteria</taxon>
        <taxon>Thermotogati</taxon>
        <taxon>Deinococcota</taxon>
        <taxon>Deinococci</taxon>
        <taxon>Deinococcales</taxon>
        <taxon>Deinococcaceae</taxon>
        <taxon>Deinococcus</taxon>
    </lineage>
</organism>
<dbReference type="PANTHER" id="PTHR33678">
    <property type="entry name" value="BLL1576 PROTEIN"/>
    <property type="match status" value="1"/>
</dbReference>
<dbReference type="Pfam" id="PF03050">
    <property type="entry name" value="DDE_Tnp_IS66"/>
    <property type="match status" value="1"/>
</dbReference>
<dbReference type="PANTHER" id="PTHR33678:SF2">
    <property type="match status" value="1"/>
</dbReference>
<dbReference type="Proteomes" id="UP000186607">
    <property type="component" value="Unassembled WGS sequence"/>
</dbReference>
<proteinExistence type="predicted"/>